<evidence type="ECO:0000256" key="1">
    <source>
        <dbReference type="SAM" id="MobiDB-lite"/>
    </source>
</evidence>
<accession>A0ABM0SXM4</accession>
<dbReference type="Proteomes" id="UP000694864">
    <property type="component" value="Chromosome 7"/>
</dbReference>
<name>A0ABM0SXM4_CAMSA</name>
<dbReference type="RefSeq" id="XP_010417615.1">
    <property type="nucleotide sequence ID" value="XM_010419313.1"/>
</dbReference>
<dbReference type="GeneID" id="104703305"/>
<protein>
    <submittedName>
        <fullName evidence="3">Uncharacterized protein LOC104703305</fullName>
    </submittedName>
</protein>
<organism evidence="2 3">
    <name type="scientific">Camelina sativa</name>
    <name type="common">False flax</name>
    <name type="synonym">Myagrum sativum</name>
    <dbReference type="NCBI Taxonomy" id="90675"/>
    <lineage>
        <taxon>Eukaryota</taxon>
        <taxon>Viridiplantae</taxon>
        <taxon>Streptophyta</taxon>
        <taxon>Embryophyta</taxon>
        <taxon>Tracheophyta</taxon>
        <taxon>Spermatophyta</taxon>
        <taxon>Magnoliopsida</taxon>
        <taxon>eudicotyledons</taxon>
        <taxon>Gunneridae</taxon>
        <taxon>Pentapetalae</taxon>
        <taxon>rosids</taxon>
        <taxon>malvids</taxon>
        <taxon>Brassicales</taxon>
        <taxon>Brassicaceae</taxon>
        <taxon>Camelineae</taxon>
        <taxon>Camelina</taxon>
    </lineage>
</organism>
<feature type="region of interest" description="Disordered" evidence="1">
    <location>
        <begin position="137"/>
        <end position="156"/>
    </location>
</feature>
<evidence type="ECO:0000313" key="2">
    <source>
        <dbReference type="Proteomes" id="UP000694864"/>
    </source>
</evidence>
<evidence type="ECO:0000313" key="3">
    <source>
        <dbReference type="RefSeq" id="XP_010417615.1"/>
    </source>
</evidence>
<feature type="compositionally biased region" description="Polar residues" evidence="1">
    <location>
        <begin position="137"/>
        <end position="146"/>
    </location>
</feature>
<gene>
    <name evidence="3" type="primary">LOC104703305</name>
</gene>
<reference evidence="3" key="2">
    <citation type="submission" date="2025-08" db="UniProtKB">
        <authorList>
            <consortium name="RefSeq"/>
        </authorList>
    </citation>
    <scope>IDENTIFICATION</scope>
    <source>
        <tissue evidence="3">Leaf</tissue>
    </source>
</reference>
<keyword evidence="2" id="KW-1185">Reference proteome</keyword>
<reference evidence="2" key="1">
    <citation type="journal article" date="2014" name="Nat. Commun.">
        <title>The emerging biofuel crop Camelina sativa retains a highly undifferentiated hexaploid genome structure.</title>
        <authorList>
            <person name="Kagale S."/>
            <person name="Koh C."/>
            <person name="Nixon J."/>
            <person name="Bollina V."/>
            <person name="Clarke W.E."/>
            <person name="Tuteja R."/>
            <person name="Spillane C."/>
            <person name="Robinson S.J."/>
            <person name="Links M.G."/>
            <person name="Clarke C."/>
            <person name="Higgins E.E."/>
            <person name="Huebert T."/>
            <person name="Sharpe A.G."/>
            <person name="Parkin I.A."/>
        </authorList>
    </citation>
    <scope>NUCLEOTIDE SEQUENCE [LARGE SCALE GENOMIC DNA]</scope>
    <source>
        <strain evidence="2">cv. DH55</strain>
    </source>
</reference>
<proteinExistence type="predicted"/>
<sequence length="156" mass="18060">MAWYCTLYRGVVPKIRMLLDTASNGNFLNKDVDEGWDLVENLAQSDGQYNKEYDRTVRSTGEEDAKYKRDIKTLNDKLDKLLNQQQHVHAISEEEQFLQQDGENAQLEDVNYINNQGDYNKGYNNYKPNPNLSYYNPNVANPQDQVYPSAIQGDLK</sequence>